<gene>
    <name evidence="1" type="primary">30</name>
    <name evidence="1" type="ORF">SEA_CHEWYVIII_30</name>
</gene>
<organism evidence="1 2">
    <name type="scientific">Rhodococcus phage ChewyVIII</name>
    <dbReference type="NCBI Taxonomy" id="1887657"/>
    <lineage>
        <taxon>Viruses</taxon>
        <taxon>Duplodnaviria</taxon>
        <taxon>Heunggongvirae</taxon>
        <taxon>Uroviricota</taxon>
        <taxon>Caudoviricetes</taxon>
        <taxon>Chewyvirus</taxon>
        <taxon>Chewyvirus chewyVIII</taxon>
    </lineage>
</organism>
<dbReference type="EMBL" id="KX557288">
    <property type="protein sequence ID" value="AON97452.1"/>
    <property type="molecule type" value="Genomic_DNA"/>
</dbReference>
<keyword evidence="2" id="KW-1185">Reference proteome</keyword>
<sequence length="129" mass="14860">MSNFKSPNPNIAPLSEKEAAMIDQMSDAISTMPREHMSELQKWFLRLTEHTYRLQIKFQNLAIHASNQEKKADDLIGLVGKIKDVLDTEQHGLVNGLGDQVHQDPTDRHLLDMIEMHINEMITDDRKKK</sequence>
<dbReference type="GeneID" id="80018729"/>
<evidence type="ECO:0000313" key="2">
    <source>
        <dbReference type="Proteomes" id="UP000221751"/>
    </source>
</evidence>
<dbReference type="KEGG" id="vg:80018729"/>
<reference evidence="2" key="1">
    <citation type="submission" date="2016-07" db="EMBL/GenBank/DDBJ databases">
        <authorList>
            <person name="Florea S."/>
            <person name="Webb J.S."/>
            <person name="Jaromczyk J."/>
            <person name="Schardl C.L."/>
        </authorList>
    </citation>
    <scope>NUCLEOTIDE SEQUENCE [LARGE SCALE GENOMIC DNA]</scope>
</reference>
<name>A0A1C9EI56_9CAUD</name>
<accession>A0A1C9EI56</accession>
<protein>
    <submittedName>
        <fullName evidence="1">Uncharacterized protein</fullName>
    </submittedName>
</protein>
<evidence type="ECO:0000313" key="1">
    <source>
        <dbReference type="EMBL" id="AON97452.1"/>
    </source>
</evidence>
<dbReference type="RefSeq" id="YP_010754147.1">
    <property type="nucleotide sequence ID" value="NC_073456.1"/>
</dbReference>
<proteinExistence type="predicted"/>
<dbReference type="Proteomes" id="UP000221751">
    <property type="component" value="Segment"/>
</dbReference>